<proteinExistence type="inferred from homology"/>
<evidence type="ECO:0000256" key="9">
    <source>
        <dbReference type="RuleBase" id="RU361157"/>
    </source>
</evidence>
<feature type="transmembrane region" description="Helical" evidence="9">
    <location>
        <begin position="178"/>
        <end position="198"/>
    </location>
</feature>
<keyword evidence="3 9" id="KW-0813">Transport</keyword>
<feature type="domain" description="ABC transmembrane type-2" evidence="10">
    <location>
        <begin position="65"/>
        <end position="289"/>
    </location>
</feature>
<evidence type="ECO:0000256" key="8">
    <source>
        <dbReference type="ARBA" id="ARBA00023136"/>
    </source>
</evidence>
<evidence type="ECO:0000313" key="12">
    <source>
        <dbReference type="Proteomes" id="UP000000322"/>
    </source>
</evidence>
<dbReference type="HOGENOM" id="CLU_060703_4_0_11"/>
<feature type="transmembrane region" description="Helical" evidence="9">
    <location>
        <begin position="97"/>
        <end position="117"/>
    </location>
</feature>
<feature type="transmembrane region" description="Helical" evidence="9">
    <location>
        <begin position="138"/>
        <end position="166"/>
    </location>
</feature>
<dbReference type="GO" id="GO:0140359">
    <property type="term" value="F:ABC-type transporter activity"/>
    <property type="evidence" value="ECO:0007669"/>
    <property type="project" value="InterPro"/>
</dbReference>
<dbReference type="KEGG" id="ske:Sked_08840"/>
<evidence type="ECO:0000259" key="10">
    <source>
        <dbReference type="PROSITE" id="PS51012"/>
    </source>
</evidence>
<dbReference type="AlphaFoldDB" id="D1BC55"/>
<dbReference type="InterPro" id="IPR013525">
    <property type="entry name" value="ABC2_TM"/>
</dbReference>
<feature type="transmembrane region" description="Helical" evidence="9">
    <location>
        <begin position="65"/>
        <end position="85"/>
    </location>
</feature>
<dbReference type="Proteomes" id="UP000000322">
    <property type="component" value="Chromosome"/>
</dbReference>
<dbReference type="GO" id="GO:0015920">
    <property type="term" value="P:lipopolysaccharide transport"/>
    <property type="evidence" value="ECO:0007669"/>
    <property type="project" value="TreeGrafter"/>
</dbReference>
<reference evidence="11 12" key="1">
    <citation type="journal article" date="2009" name="Stand. Genomic Sci.">
        <title>Complete genome sequence of Sanguibacter keddieii type strain (ST-74).</title>
        <authorList>
            <person name="Ivanova N."/>
            <person name="Sikorski J."/>
            <person name="Sims D."/>
            <person name="Brettin T."/>
            <person name="Detter J.C."/>
            <person name="Han C."/>
            <person name="Lapidus A."/>
            <person name="Copeland A."/>
            <person name="Glavina Del Rio T."/>
            <person name="Nolan M."/>
            <person name="Chen F."/>
            <person name="Lucas S."/>
            <person name="Tice H."/>
            <person name="Cheng J.F."/>
            <person name="Bruce D."/>
            <person name="Goodwin L."/>
            <person name="Pitluck S."/>
            <person name="Pati A."/>
            <person name="Mavromatis K."/>
            <person name="Chen A."/>
            <person name="Palaniappan K."/>
            <person name="D'haeseleer P."/>
            <person name="Chain P."/>
            <person name="Bristow J."/>
            <person name="Eisen J.A."/>
            <person name="Markowitz V."/>
            <person name="Hugenholtz P."/>
            <person name="Goker M."/>
            <person name="Pukall R."/>
            <person name="Klenk H.P."/>
            <person name="Kyrpides N.C."/>
        </authorList>
    </citation>
    <scope>NUCLEOTIDE SEQUENCE [LARGE SCALE GENOMIC DNA]</scope>
    <source>
        <strain evidence="12">ATCC 51767 / DSM 10542 / NCFB 3025 / ST-74</strain>
    </source>
</reference>
<accession>D1BC55</accession>
<dbReference type="GO" id="GO:0005886">
    <property type="term" value="C:plasma membrane"/>
    <property type="evidence" value="ECO:0007669"/>
    <property type="project" value="UniProtKB-SubCell"/>
</dbReference>
<dbReference type="PROSITE" id="PS51012">
    <property type="entry name" value="ABC_TM2"/>
    <property type="match status" value="1"/>
</dbReference>
<evidence type="ECO:0000256" key="1">
    <source>
        <dbReference type="ARBA" id="ARBA00004429"/>
    </source>
</evidence>
<evidence type="ECO:0000256" key="4">
    <source>
        <dbReference type="ARBA" id="ARBA00022475"/>
    </source>
</evidence>
<evidence type="ECO:0000313" key="11">
    <source>
        <dbReference type="EMBL" id="ACZ20835.1"/>
    </source>
</evidence>
<gene>
    <name evidence="11" type="ordered locus">Sked_08840</name>
</gene>
<evidence type="ECO:0000256" key="7">
    <source>
        <dbReference type="ARBA" id="ARBA00022989"/>
    </source>
</evidence>
<feature type="transmembrane region" description="Helical" evidence="9">
    <location>
        <begin position="268"/>
        <end position="287"/>
    </location>
</feature>
<dbReference type="Pfam" id="PF01061">
    <property type="entry name" value="ABC2_membrane"/>
    <property type="match status" value="1"/>
</dbReference>
<name>D1BC55_SANKS</name>
<evidence type="ECO:0000256" key="5">
    <source>
        <dbReference type="ARBA" id="ARBA00022519"/>
    </source>
</evidence>
<dbReference type="STRING" id="446469.Sked_08840"/>
<keyword evidence="6 9" id="KW-0812">Transmembrane</keyword>
<organism evidence="11 12">
    <name type="scientific">Sanguibacter keddieii (strain ATCC 51767 / DSM 10542 / NCFB 3025 / ST-74)</name>
    <dbReference type="NCBI Taxonomy" id="446469"/>
    <lineage>
        <taxon>Bacteria</taxon>
        <taxon>Bacillati</taxon>
        <taxon>Actinomycetota</taxon>
        <taxon>Actinomycetes</taxon>
        <taxon>Micrococcales</taxon>
        <taxon>Sanguibacteraceae</taxon>
        <taxon>Sanguibacter</taxon>
    </lineage>
</organism>
<protein>
    <recommendedName>
        <fullName evidence="9">Transport permease protein</fullName>
    </recommendedName>
</protein>
<evidence type="ECO:0000256" key="6">
    <source>
        <dbReference type="ARBA" id="ARBA00022692"/>
    </source>
</evidence>
<evidence type="ECO:0000256" key="3">
    <source>
        <dbReference type="ARBA" id="ARBA00022448"/>
    </source>
</evidence>
<comment type="caution">
    <text evidence="9">Lacks conserved residue(s) required for the propagation of feature annotation.</text>
</comment>
<dbReference type="InterPro" id="IPR047817">
    <property type="entry name" value="ABC2_TM_bact-type"/>
</dbReference>
<dbReference type="EMBL" id="CP001819">
    <property type="protein sequence ID" value="ACZ20835.1"/>
    <property type="molecule type" value="Genomic_DNA"/>
</dbReference>
<keyword evidence="5" id="KW-0997">Cell inner membrane</keyword>
<dbReference type="PANTHER" id="PTHR30413">
    <property type="entry name" value="INNER MEMBRANE TRANSPORT PERMEASE"/>
    <property type="match status" value="1"/>
</dbReference>
<dbReference type="eggNOG" id="COG1682">
    <property type="taxonomic scope" value="Bacteria"/>
</dbReference>
<sequence length="296" mass="33198">MPSNPSEGSKRIPRSERVEQVAAGLTPVNAQMSIGRYTRQVWGRRRFVAALASSKLSAKHGKDRLGSLWLILTPLLNAATYYLIFGVLLDTQRGIENFVGFLIIGVFVYQFSASTINEGSRSIVSNTKLLQTLHFPRAVLPLSVVVRQVIAFMPALAVMFVIVLAIPPHASVTWRWLLVVPVLILQVAFSTGVALMLARLVARVNDISNLMQFVMRAWMYFSGIFYSFDRFDAYPTAKAVLELNPLHAFLTIYRDAVLYEQVAPAKDWYVAVAWSLAALVVGWVVFWRGEKEYGRV</sequence>
<keyword evidence="7 9" id="KW-1133">Transmembrane helix</keyword>
<dbReference type="PANTHER" id="PTHR30413:SF8">
    <property type="entry name" value="TRANSPORT PERMEASE PROTEIN"/>
    <property type="match status" value="1"/>
</dbReference>
<comment type="subcellular location">
    <subcellularLocation>
        <location evidence="1">Cell inner membrane</location>
        <topology evidence="1">Multi-pass membrane protein</topology>
    </subcellularLocation>
    <subcellularLocation>
        <location evidence="9">Cell membrane</location>
        <topology evidence="9">Multi-pass membrane protein</topology>
    </subcellularLocation>
</comment>
<keyword evidence="8 9" id="KW-0472">Membrane</keyword>
<comment type="similarity">
    <text evidence="2 9">Belongs to the ABC-2 integral membrane protein family.</text>
</comment>
<evidence type="ECO:0000256" key="2">
    <source>
        <dbReference type="ARBA" id="ARBA00007783"/>
    </source>
</evidence>
<keyword evidence="12" id="KW-1185">Reference proteome</keyword>
<keyword evidence="4 9" id="KW-1003">Cell membrane</keyword>